<dbReference type="Proteomes" id="UP001444146">
    <property type="component" value="Unassembled WGS sequence"/>
</dbReference>
<dbReference type="InterPro" id="IPR025543">
    <property type="entry name" value="Dodecin-like"/>
</dbReference>
<evidence type="ECO:0000313" key="5">
    <source>
        <dbReference type="Proteomes" id="UP001444146"/>
    </source>
</evidence>
<dbReference type="Gene3D" id="3.30.1660.10">
    <property type="entry name" value="Flavin-binding protein dodecin"/>
    <property type="match status" value="1"/>
</dbReference>
<feature type="signal peptide" evidence="2">
    <location>
        <begin position="1"/>
        <end position="21"/>
    </location>
</feature>
<dbReference type="InterPro" id="IPR036275">
    <property type="entry name" value="YdgH-like_sf"/>
</dbReference>
<name>A0ABV0HI06_9ENTR</name>
<keyword evidence="1 2" id="KW-0732">Signal</keyword>
<sequence length="83" mass="8689">MKALIITTLLVGFISVNTVSAAQEVNHADGKEKIGVVSASNAYTLDELTDALSHKADEKGATAFKVLSASGNNKLHGTAEIYK</sequence>
<comment type="caution">
    <text evidence="4">The sequence shown here is derived from an EMBL/GenBank/DDBJ whole genome shotgun (WGS) entry which is preliminary data.</text>
</comment>
<evidence type="ECO:0000313" key="4">
    <source>
        <dbReference type="EMBL" id="MEO3989913.1"/>
    </source>
</evidence>
<keyword evidence="5" id="KW-1185">Reference proteome</keyword>
<dbReference type="InterPro" id="IPR010854">
    <property type="entry name" value="YdgH/BhsA/McbA-like_dom"/>
</dbReference>
<dbReference type="RefSeq" id="WP_347794317.1">
    <property type="nucleotide sequence ID" value="NZ_JAYMYY010000001.1"/>
</dbReference>
<proteinExistence type="predicted"/>
<gene>
    <name evidence="4" type="ORF">VSR74_08800</name>
</gene>
<organism evidence="4 5">
    <name type="scientific">Pseudocitrobacter cyperus</name>
    <dbReference type="NCBI Taxonomy" id="3112843"/>
    <lineage>
        <taxon>Bacteria</taxon>
        <taxon>Pseudomonadati</taxon>
        <taxon>Pseudomonadota</taxon>
        <taxon>Gammaproteobacteria</taxon>
        <taxon>Enterobacterales</taxon>
        <taxon>Enterobacteriaceae</taxon>
        <taxon>Pseudocitrobacter</taxon>
    </lineage>
</organism>
<evidence type="ECO:0000259" key="3">
    <source>
        <dbReference type="Pfam" id="PF07338"/>
    </source>
</evidence>
<reference evidence="4 5" key="1">
    <citation type="submission" date="2024-01" db="EMBL/GenBank/DDBJ databases">
        <title>Pseudocitrobacter sp. Endophytic strain Cyp-38L.</title>
        <authorList>
            <person name="Amer M.A."/>
            <person name="Hamed S.M."/>
        </authorList>
    </citation>
    <scope>NUCLEOTIDE SEQUENCE [LARGE SCALE GENOMIC DNA]</scope>
    <source>
        <strain evidence="4 5">Cyp38S</strain>
    </source>
</reference>
<dbReference type="SUPFAM" id="SSF159871">
    <property type="entry name" value="YdgH-like"/>
    <property type="match status" value="1"/>
</dbReference>
<dbReference type="EMBL" id="JAYMYY010000001">
    <property type="protein sequence ID" value="MEO3989913.1"/>
    <property type="molecule type" value="Genomic_DNA"/>
</dbReference>
<evidence type="ECO:0000256" key="1">
    <source>
        <dbReference type="ARBA" id="ARBA00022729"/>
    </source>
</evidence>
<evidence type="ECO:0000256" key="2">
    <source>
        <dbReference type="SAM" id="SignalP"/>
    </source>
</evidence>
<feature type="domain" description="YdgH/BhsA/McbA-like" evidence="3">
    <location>
        <begin position="32"/>
        <end position="83"/>
    </location>
</feature>
<feature type="chain" id="PRO_5047497040" evidence="2">
    <location>
        <begin position="22"/>
        <end position="83"/>
    </location>
</feature>
<accession>A0ABV0HI06</accession>
<dbReference type="Pfam" id="PF07338">
    <property type="entry name" value="YdgH_BhsA-like"/>
    <property type="match status" value="1"/>
</dbReference>
<protein>
    <submittedName>
        <fullName evidence="4">DUF1471 domain-containing protein</fullName>
    </submittedName>
</protein>